<dbReference type="GO" id="GO:0019557">
    <property type="term" value="P:L-histidine catabolic process to glutamate and formate"/>
    <property type="evidence" value="ECO:0007669"/>
    <property type="project" value="UniProtKB-UniPathway"/>
</dbReference>
<keyword evidence="3 5" id="KW-0369">Histidine metabolism</keyword>
<evidence type="ECO:0000256" key="8">
    <source>
        <dbReference type="PROSITE-ProRule" id="PRU00742"/>
    </source>
</evidence>
<evidence type="ECO:0000313" key="12">
    <source>
        <dbReference type="Proteomes" id="UP000194857"/>
    </source>
</evidence>
<comment type="catalytic activity">
    <reaction evidence="5">
        <text>N-formimidoyl-L-glutamate + H2O = formamide + L-glutamate</text>
        <dbReference type="Rhea" id="RHEA:22492"/>
        <dbReference type="ChEBI" id="CHEBI:15377"/>
        <dbReference type="ChEBI" id="CHEBI:16397"/>
        <dbReference type="ChEBI" id="CHEBI:29985"/>
        <dbReference type="ChEBI" id="CHEBI:58928"/>
        <dbReference type="EC" id="3.5.3.8"/>
    </reaction>
</comment>
<dbReference type="Proteomes" id="UP000433532">
    <property type="component" value="Unassembled WGS sequence"/>
</dbReference>
<dbReference type="SMR" id="A0A219TF58"/>
<dbReference type="RefSeq" id="WP_003091455.1">
    <property type="nucleotide sequence ID" value="NZ_AP014622.1"/>
</dbReference>
<keyword evidence="2 5" id="KW-0378">Hydrolase</keyword>
<reference evidence="11" key="3">
    <citation type="submission" date="2023-06" db="EMBL/GenBank/DDBJ databases">
        <authorList>
            <consortium name="Clinical and Environmental Microbiology Branch: Whole genome sequencing antimicrobial resistance pathogens in the healthcare setting"/>
        </authorList>
    </citation>
    <scope>NUCLEOTIDE SEQUENCE</scope>
    <source>
        <strain evidence="11">2021CK-01020</strain>
    </source>
</reference>
<dbReference type="InterPro" id="IPR006035">
    <property type="entry name" value="Ureohydrolase"/>
</dbReference>
<feature type="binding site" evidence="5">
    <location>
        <position position="153"/>
    </location>
    <ligand>
        <name>Mn(2+)</name>
        <dbReference type="ChEBI" id="CHEBI:29035"/>
        <label>2</label>
    </ligand>
</feature>
<evidence type="ECO:0000256" key="2">
    <source>
        <dbReference type="ARBA" id="ARBA00022801"/>
    </source>
</evidence>
<evidence type="ECO:0000313" key="10">
    <source>
        <dbReference type="EMBL" id="OTI64787.1"/>
    </source>
</evidence>
<dbReference type="PIRSF" id="PIRSF036979">
    <property type="entry name" value="Arginase"/>
    <property type="match status" value="1"/>
</dbReference>
<evidence type="ECO:0000256" key="7">
    <source>
        <dbReference type="PIRSR" id="PIRSR036979-1"/>
    </source>
</evidence>
<evidence type="ECO:0000256" key="1">
    <source>
        <dbReference type="ARBA" id="ARBA00022723"/>
    </source>
</evidence>
<feature type="binding site" evidence="7">
    <location>
        <position position="153"/>
    </location>
    <ligand>
        <name>Mn(2+)</name>
        <dbReference type="ChEBI" id="CHEBI:29035"/>
        <label>1</label>
    </ligand>
</feature>
<dbReference type="PANTHER" id="PTHR11358:SF35">
    <property type="entry name" value="FORMIMIDOYLGLUTAMASE"/>
    <property type="match status" value="1"/>
</dbReference>
<keyword evidence="1 5" id="KW-0479">Metal-binding</keyword>
<evidence type="ECO:0000313" key="9">
    <source>
        <dbReference type="EMBL" id="MUI36099.1"/>
    </source>
</evidence>
<dbReference type="InterPro" id="IPR023696">
    <property type="entry name" value="Ureohydrolase_dom_sf"/>
</dbReference>
<dbReference type="GO" id="GO:0050415">
    <property type="term" value="F:formimidoylglutamase activity"/>
    <property type="evidence" value="ECO:0007669"/>
    <property type="project" value="UniProtKB-UniRule"/>
</dbReference>
<dbReference type="PROSITE" id="PS51409">
    <property type="entry name" value="ARGINASE_2"/>
    <property type="match status" value="1"/>
</dbReference>
<feature type="binding site" evidence="5">
    <location>
        <position position="244"/>
    </location>
    <ligand>
        <name>Mn(2+)</name>
        <dbReference type="ChEBI" id="CHEBI:29035"/>
        <label>2</label>
    </ligand>
</feature>
<reference evidence="11" key="4">
    <citation type="submission" date="2023-10" db="EMBL/GenBank/DDBJ databases">
        <title>Pathogen: clinical or host-associated sample.</title>
        <authorList>
            <person name="Hergert J."/>
            <person name="Casey R."/>
            <person name="Wagner J."/>
            <person name="Young E.L."/>
            <person name="Oakeson K.F."/>
        </authorList>
    </citation>
    <scope>NUCLEOTIDE SEQUENCE</scope>
    <source>
        <strain evidence="11">2021CK-01020</strain>
    </source>
</reference>
<name>A0A219TF58_PSEAI</name>
<dbReference type="Pfam" id="PF00491">
    <property type="entry name" value="Arginase"/>
    <property type="match status" value="1"/>
</dbReference>
<comment type="function">
    <text evidence="5">Catalyzes the conversion of N-formimidoyl-L-glutamate to L-glutamate and formamide.</text>
</comment>
<evidence type="ECO:0000256" key="4">
    <source>
        <dbReference type="ARBA" id="ARBA00023211"/>
    </source>
</evidence>
<organism evidence="10 12">
    <name type="scientific">Pseudomonas aeruginosa</name>
    <dbReference type="NCBI Taxonomy" id="287"/>
    <lineage>
        <taxon>Bacteria</taxon>
        <taxon>Pseudomonadati</taxon>
        <taxon>Pseudomonadota</taxon>
        <taxon>Gammaproteobacteria</taxon>
        <taxon>Pseudomonadales</taxon>
        <taxon>Pseudomonadaceae</taxon>
        <taxon>Pseudomonas</taxon>
    </lineage>
</organism>
<keyword evidence="4 5" id="KW-0464">Manganese</keyword>
<feature type="binding site" evidence="5 7">
    <location>
        <position position="155"/>
    </location>
    <ligand>
        <name>Mn(2+)</name>
        <dbReference type="ChEBI" id="CHEBI:29035"/>
        <label>1</label>
    </ligand>
</feature>
<proteinExistence type="inferred from homology"/>
<feature type="binding site" evidence="5 7">
    <location>
        <position position="242"/>
    </location>
    <ligand>
        <name>Mn(2+)</name>
        <dbReference type="ChEBI" id="CHEBI:29035"/>
        <label>1</label>
    </ligand>
</feature>
<dbReference type="HAMAP" id="MF_00737">
    <property type="entry name" value="Formimidoylglutam"/>
    <property type="match status" value="1"/>
</dbReference>
<feature type="binding site" evidence="7">
    <location>
        <position position="244"/>
    </location>
    <ligand>
        <name>Mn(2+)</name>
        <dbReference type="ChEBI" id="CHEBI:29035"/>
        <label>1</label>
    </ligand>
</feature>
<comment type="cofactor">
    <cofactor evidence="5 7">
        <name>Mn(2+)</name>
        <dbReference type="ChEBI" id="CHEBI:29035"/>
    </cofactor>
    <text evidence="5 7">Binds 2 manganese ions per subunit.</text>
</comment>
<feature type="binding site" evidence="5">
    <location>
        <position position="242"/>
    </location>
    <ligand>
        <name>Mn(2+)</name>
        <dbReference type="ChEBI" id="CHEBI:29035"/>
        <label>2</label>
    </ligand>
</feature>
<evidence type="ECO:0000256" key="5">
    <source>
        <dbReference type="HAMAP-Rule" id="MF_00737"/>
    </source>
</evidence>
<evidence type="ECO:0000256" key="6">
    <source>
        <dbReference type="NCBIfam" id="TIGR01227"/>
    </source>
</evidence>
<reference evidence="10 12" key="1">
    <citation type="submission" date="2017-05" db="EMBL/GenBank/DDBJ databases">
        <authorList>
            <person name="Song R."/>
            <person name="Chenine A.L."/>
            <person name="Ruprecht R.M."/>
        </authorList>
    </citation>
    <scope>NUCLEOTIDE SEQUENCE [LARGE SCALE GENOMIC DNA]</scope>
    <source>
        <strain evidence="10 12">S567_C10_BS</strain>
    </source>
</reference>
<feature type="binding site" evidence="5 7">
    <location>
        <position position="122"/>
    </location>
    <ligand>
        <name>Mn(2+)</name>
        <dbReference type="ChEBI" id="CHEBI:29035"/>
        <label>1</label>
    </ligand>
</feature>
<evidence type="ECO:0000313" key="13">
    <source>
        <dbReference type="Proteomes" id="UP000433532"/>
    </source>
</evidence>
<dbReference type="EMBL" id="CP136986">
    <property type="protein sequence ID" value="WOS79962.1"/>
    <property type="molecule type" value="Genomic_DNA"/>
</dbReference>
<evidence type="ECO:0000313" key="11">
    <source>
        <dbReference type="EMBL" id="WOS79962.1"/>
    </source>
</evidence>
<protein>
    <recommendedName>
        <fullName evidence="5 6">Formimidoylglutamase</fullName>
        <ecNumber evidence="5 6">3.5.3.8</ecNumber>
    </recommendedName>
    <alternativeName>
        <fullName evidence="5">Formiminoglutamase</fullName>
    </alternativeName>
    <alternativeName>
        <fullName evidence="5">Formiminoglutamate hydrolase</fullName>
    </alternativeName>
</protein>
<feature type="binding site" evidence="5 7">
    <location>
        <position position="151"/>
    </location>
    <ligand>
        <name>Mn(2+)</name>
        <dbReference type="ChEBI" id="CHEBI:29035"/>
        <label>1</label>
    </ligand>
</feature>
<dbReference type="InterPro" id="IPR005923">
    <property type="entry name" value="HutG"/>
</dbReference>
<dbReference type="GO" id="GO:0008783">
    <property type="term" value="F:agmatinase activity"/>
    <property type="evidence" value="ECO:0007669"/>
    <property type="project" value="TreeGrafter"/>
</dbReference>
<dbReference type="EC" id="3.5.3.8" evidence="5 6"/>
<reference evidence="9 13" key="2">
    <citation type="submission" date="2019-11" db="EMBL/GenBank/DDBJ databases">
        <title>Genomes of ocular Pseudomonas aeruginosa isolates.</title>
        <authorList>
            <person name="Khan M."/>
            <person name="Rice S.A."/>
            <person name="Willcox M.D.P."/>
            <person name="Stapleton F."/>
        </authorList>
    </citation>
    <scope>NUCLEOTIDE SEQUENCE [LARGE SCALE GENOMIC DNA]</scope>
    <source>
        <strain evidence="9 13">PA221</strain>
    </source>
</reference>
<feature type="binding site" evidence="5">
    <location>
        <position position="151"/>
    </location>
    <ligand>
        <name>Mn(2+)</name>
        <dbReference type="ChEBI" id="CHEBI:29035"/>
        <label>2</label>
    </ligand>
</feature>
<dbReference type="EMBL" id="NFFZ01000002">
    <property type="protein sequence ID" value="OTI64787.1"/>
    <property type="molecule type" value="Genomic_DNA"/>
</dbReference>
<dbReference type="GO" id="GO:0033389">
    <property type="term" value="P:putrescine biosynthetic process from arginine, via agmatine"/>
    <property type="evidence" value="ECO:0007669"/>
    <property type="project" value="TreeGrafter"/>
</dbReference>
<dbReference type="UniPathway" id="UPA00379">
    <property type="reaction ID" value="UER00552"/>
</dbReference>
<dbReference type="CDD" id="cd09988">
    <property type="entry name" value="Formimidoylglutamase"/>
    <property type="match status" value="1"/>
</dbReference>
<comment type="pathway">
    <text evidence="5">Amino-acid degradation; L-histidine degradation into L-glutamate; L-glutamate from N-formimidoyl-L-glutamate (hydrolase route): step 1/1.</text>
</comment>
<dbReference type="PANTHER" id="PTHR11358">
    <property type="entry name" value="ARGINASE/AGMATINASE"/>
    <property type="match status" value="1"/>
</dbReference>
<sequence>MYPAPDMSLWQGRIDSQEGADARRWHQWMRPYADDAEAASVLLGFASDEGVRRNQGRQGARHGPPALRRALANLAWHGEQAIYDAGDIVAGDDLEAAQERYAQRVADLLARGHRVVGLGGGHEIAYASFAGLARHLSRHERLPRIGILNFDAHFDLRHAERASSGTPFRQIAELCQASDWPFAYCCLGISRLSNTAALFDQAQRLGVRYLLDRQLQPWNLERSEAFLDSFLQSVDHLYLTVCLDVLPAAQAPGVSAPSAHGVEMPVVEHLVRRAKASGKLRLADIAELNPQLDSDQRTARIAARLVDSLVN</sequence>
<dbReference type="KEGG" id="paeb:NCGM1900_3128"/>
<dbReference type="Proteomes" id="UP001297540">
    <property type="component" value="Chromosome"/>
</dbReference>
<evidence type="ECO:0000256" key="3">
    <source>
        <dbReference type="ARBA" id="ARBA00022808"/>
    </source>
</evidence>
<comment type="similarity">
    <text evidence="5 8">Belongs to the arginase family.</text>
</comment>
<dbReference type="GO" id="GO:0019556">
    <property type="term" value="P:L-histidine catabolic process to glutamate and formamide"/>
    <property type="evidence" value="ECO:0007669"/>
    <property type="project" value="UniProtKB-UniRule"/>
</dbReference>
<dbReference type="Proteomes" id="UP000194857">
    <property type="component" value="Unassembled WGS sequence"/>
</dbReference>
<accession>A0A219TF58</accession>
<dbReference type="NCBIfam" id="TIGR01227">
    <property type="entry name" value="hutG"/>
    <property type="match status" value="1"/>
</dbReference>
<dbReference type="Gene3D" id="3.40.800.10">
    <property type="entry name" value="Ureohydrolase domain"/>
    <property type="match status" value="1"/>
</dbReference>
<gene>
    <name evidence="11" type="primary">hutG</name>
    <name evidence="10" type="ORF">CAZ10_03130</name>
    <name evidence="9" type="ORF">GNQ48_13855</name>
    <name evidence="11" type="ORF">L4V69_12630</name>
</gene>
<dbReference type="AlphaFoldDB" id="A0A219TF58"/>
<dbReference type="GO" id="GO:0030145">
    <property type="term" value="F:manganese ion binding"/>
    <property type="evidence" value="ECO:0007669"/>
    <property type="project" value="UniProtKB-UniRule"/>
</dbReference>
<dbReference type="SUPFAM" id="SSF52768">
    <property type="entry name" value="Arginase/deacetylase"/>
    <property type="match status" value="1"/>
</dbReference>
<dbReference type="EMBL" id="WOAD01000010">
    <property type="protein sequence ID" value="MUI36099.1"/>
    <property type="molecule type" value="Genomic_DNA"/>
</dbReference>